<gene>
    <name evidence="2" type="primary">LOC115747511</name>
</gene>
<dbReference type="GeneID" id="115747511"/>
<protein>
    <submittedName>
        <fullName evidence="2">Uncharacterized protein LOC115747511</fullName>
    </submittedName>
</protein>
<name>A0A8B8PXQ0_9MYRT</name>
<evidence type="ECO:0000313" key="1">
    <source>
        <dbReference type="Proteomes" id="UP000827889"/>
    </source>
</evidence>
<sequence>MAHKFLVEIYTIAATERQATSPAAGAENDEITMAAQKLRNAEIEYCTAALAVLNREEVTVQNVRQVEALRTLFDKFPGPYILRKVRIQPPPQSSEAEVEEEEALLNEIRAALTDSDFQHIHGNTYWIPGAGAEE</sequence>
<dbReference type="AlphaFoldDB" id="A0A8B8PXQ0"/>
<dbReference type="Proteomes" id="UP000827889">
    <property type="component" value="Chromosome 5"/>
</dbReference>
<reference evidence="2" key="1">
    <citation type="submission" date="2025-08" db="UniProtKB">
        <authorList>
            <consortium name="RefSeq"/>
        </authorList>
    </citation>
    <scope>IDENTIFICATION</scope>
    <source>
        <tissue evidence="2">Leaf</tissue>
    </source>
</reference>
<dbReference type="KEGG" id="rarg:115747511"/>
<evidence type="ECO:0000313" key="2">
    <source>
        <dbReference type="RefSeq" id="XP_030539560.1"/>
    </source>
</evidence>
<proteinExistence type="predicted"/>
<accession>A0A8B8PXQ0</accession>
<organism evidence="1 2">
    <name type="scientific">Rhodamnia argentea</name>
    <dbReference type="NCBI Taxonomy" id="178133"/>
    <lineage>
        <taxon>Eukaryota</taxon>
        <taxon>Viridiplantae</taxon>
        <taxon>Streptophyta</taxon>
        <taxon>Embryophyta</taxon>
        <taxon>Tracheophyta</taxon>
        <taxon>Spermatophyta</taxon>
        <taxon>Magnoliopsida</taxon>
        <taxon>eudicotyledons</taxon>
        <taxon>Gunneridae</taxon>
        <taxon>Pentapetalae</taxon>
        <taxon>rosids</taxon>
        <taxon>malvids</taxon>
        <taxon>Myrtales</taxon>
        <taxon>Myrtaceae</taxon>
        <taxon>Myrtoideae</taxon>
        <taxon>Myrteae</taxon>
        <taxon>Australasian group</taxon>
        <taxon>Rhodamnia</taxon>
    </lineage>
</organism>
<dbReference type="RefSeq" id="XP_030539560.1">
    <property type="nucleotide sequence ID" value="XM_030683700.2"/>
</dbReference>
<keyword evidence="1" id="KW-1185">Reference proteome</keyword>